<reference evidence="2 3" key="1">
    <citation type="journal article" date="2016" name="PLoS ONE">
        <title>Sequence Assembly of Yarrowia lipolytica Strain W29/CLIB89 Shows Transposable Element Diversity.</title>
        <authorList>
            <person name="Magnan C."/>
            <person name="Yu J."/>
            <person name="Chang I."/>
            <person name="Jahn E."/>
            <person name="Kanomata Y."/>
            <person name="Wu J."/>
            <person name="Zeller M."/>
            <person name="Oakes M."/>
            <person name="Baldi P."/>
            <person name="Sandmeyer S."/>
        </authorList>
    </citation>
    <scope>NUCLEOTIDE SEQUENCE [LARGE SCALE GENOMIC DNA]</scope>
    <source>
        <strain evidence="3">CLIB89(W29)</strain>
    </source>
</reference>
<feature type="transmembrane region" description="Helical" evidence="1">
    <location>
        <begin position="103"/>
        <end position="122"/>
    </location>
</feature>
<protein>
    <submittedName>
        <fullName evidence="2">Uncharacterized protein</fullName>
    </submittedName>
</protein>
<dbReference type="RefSeq" id="XP_068139563.1">
    <property type="nucleotide sequence ID" value="XM_068283462.1"/>
</dbReference>
<dbReference type="AlphaFoldDB" id="A0A1D8NPI7"/>
<dbReference type="EMBL" id="CP017558">
    <property type="protein sequence ID" value="AOW07554.1"/>
    <property type="molecule type" value="Genomic_DNA"/>
</dbReference>
<evidence type="ECO:0000313" key="2">
    <source>
        <dbReference type="EMBL" id="AOW07554.1"/>
    </source>
</evidence>
<proteinExistence type="predicted"/>
<evidence type="ECO:0000256" key="1">
    <source>
        <dbReference type="SAM" id="Phobius"/>
    </source>
</evidence>
<keyword evidence="1" id="KW-0812">Transmembrane</keyword>
<keyword evidence="1" id="KW-1133">Transmembrane helix</keyword>
<dbReference type="VEuPathDB" id="FungiDB:YALI1_F29380g"/>
<accession>A0A1D8NPI7</accession>
<keyword evidence="1" id="KW-0472">Membrane</keyword>
<dbReference type="Proteomes" id="UP000182444">
    <property type="component" value="Chromosome 1F"/>
</dbReference>
<name>A0A1D8NPI7_YARLL</name>
<gene>
    <name evidence="2" type="ORF">YALI1_F29380g</name>
</gene>
<organism evidence="2 3">
    <name type="scientific">Yarrowia lipolytica</name>
    <name type="common">Candida lipolytica</name>
    <dbReference type="NCBI Taxonomy" id="4952"/>
    <lineage>
        <taxon>Eukaryota</taxon>
        <taxon>Fungi</taxon>
        <taxon>Dikarya</taxon>
        <taxon>Ascomycota</taxon>
        <taxon>Saccharomycotina</taxon>
        <taxon>Dipodascomycetes</taxon>
        <taxon>Dipodascales</taxon>
        <taxon>Dipodascales incertae sedis</taxon>
        <taxon>Yarrowia</taxon>
    </lineage>
</organism>
<dbReference type="GeneID" id="94584039"/>
<evidence type="ECO:0000313" key="3">
    <source>
        <dbReference type="Proteomes" id="UP000182444"/>
    </source>
</evidence>
<sequence length="214" mass="24166">MRRCQRPTQMVSMIRARALTSNEAEFYTSIFFFFCQAGSAIKAPCYFIRLHPPRLATCARSCCQVLTIAGCFIKHQRVAITVRTCACVLSLKQGRMGLVAGEFTDFFFLLLLYVRVFIPFAIASTGTYSPNSVDDTSWVGLYFLHTYGYYAHFCPCQQLARKAYSYQEFTAGYTQARCMKSTSVAECSDPKLLAVCTPPELYVHSWAPLSSYLI</sequence>